<dbReference type="KEGG" id="pspc:Strain318_000129"/>
<dbReference type="RefSeq" id="WP_367886606.1">
    <property type="nucleotide sequence ID" value="NZ_CP130612.1"/>
</dbReference>
<evidence type="ECO:0000313" key="3">
    <source>
        <dbReference type="Proteomes" id="UP001229955"/>
    </source>
</evidence>
<name>A0AA49JS02_9BACT</name>
<accession>A0AA49JS02</accession>
<evidence type="ECO:0000313" key="1">
    <source>
        <dbReference type="EMBL" id="WKW10896.1"/>
    </source>
</evidence>
<accession>A0AA49JXP7</accession>
<reference evidence="1" key="1">
    <citation type="submission" date="2023-07" db="EMBL/GenBank/DDBJ databases">
        <authorList>
            <person name="Haufschild T."/>
            <person name="Kallscheuer N."/>
            <person name="Hammer J."/>
            <person name="Kohn T."/>
            <person name="Kabuu M."/>
            <person name="Jogler M."/>
            <person name="Wohfarth N."/>
            <person name="Heuer A."/>
            <person name="Rohde M."/>
            <person name="van Teeseling M.C.F."/>
            <person name="Jogler C."/>
        </authorList>
    </citation>
    <scope>NUCLEOTIDE SEQUENCE</scope>
    <source>
        <strain evidence="1">Strain 138</strain>
        <strain evidence="2">Strain 318</strain>
    </source>
</reference>
<gene>
    <name evidence="1" type="ORF">Strain138_000129</name>
    <name evidence="2" type="ORF">Strain318_000129</name>
</gene>
<proteinExistence type="predicted"/>
<dbReference type="EMBL" id="CP130613">
    <property type="protein sequence ID" value="WKW13805.1"/>
    <property type="molecule type" value="Genomic_DNA"/>
</dbReference>
<protein>
    <submittedName>
        <fullName evidence="1">Uncharacterized protein</fullName>
    </submittedName>
</protein>
<dbReference type="EMBL" id="CP130612">
    <property type="protein sequence ID" value="WKW10896.1"/>
    <property type="molecule type" value="Genomic_DNA"/>
</dbReference>
<organism evidence="1">
    <name type="scientific">Pseudogemmatithrix spongiicola</name>
    <dbReference type="NCBI Taxonomy" id="3062599"/>
    <lineage>
        <taxon>Bacteria</taxon>
        <taxon>Pseudomonadati</taxon>
        <taxon>Gemmatimonadota</taxon>
        <taxon>Gemmatimonadia</taxon>
        <taxon>Gemmatimonadales</taxon>
        <taxon>Gemmatimonadaceae</taxon>
        <taxon>Pseudogemmatithrix</taxon>
    </lineage>
</organism>
<keyword evidence="3" id="KW-1185">Reference proteome</keyword>
<sequence length="106" mass="11898">MMSWIVLSAAVIGAWALYRRTRVVPCTIDLESHPTHLHAHVELKGYDVHEGDEVLVHNAPNRVKLVEKRVLESTATVKQASWPRRVLVRVLGTSGITELYEVGFEG</sequence>
<dbReference type="AlphaFoldDB" id="A0AA49JS02"/>
<dbReference type="Proteomes" id="UP001229955">
    <property type="component" value="Chromosome"/>
</dbReference>
<evidence type="ECO:0000313" key="2">
    <source>
        <dbReference type="EMBL" id="WKW13805.1"/>
    </source>
</evidence>